<keyword evidence="2" id="KW-1185">Reference proteome</keyword>
<dbReference type="EMBL" id="LNIZ01000008">
    <property type="protein sequence ID" value="KTF03547.1"/>
    <property type="molecule type" value="Genomic_DNA"/>
</dbReference>
<name>A0A0W1KHS3_9ACTO</name>
<evidence type="ECO:0000313" key="1">
    <source>
        <dbReference type="EMBL" id="KTF03547.1"/>
    </source>
</evidence>
<sequence>MYAYAGAADGGVYGAGKIGHGWDSFVQATIPGDVDGDGRLDLVGIREDGAMFAYKNQANGWWGTARQVGHGWQTMIAIS</sequence>
<evidence type="ECO:0000313" key="2">
    <source>
        <dbReference type="Proteomes" id="UP000054404"/>
    </source>
</evidence>
<reference evidence="1 2" key="1">
    <citation type="submission" date="2015-11" db="EMBL/GenBank/DDBJ databases">
        <title>Draft Genome Sequence of the Type Strain Trueperella bernardiae LCDC 89-0504T, Isolated from Blood Culture.</title>
        <authorList>
            <person name="Bernier A.-M."/>
            <person name="Bernard K."/>
        </authorList>
    </citation>
    <scope>NUCLEOTIDE SEQUENCE [LARGE SCALE GENOMIC DNA]</scope>
    <source>
        <strain evidence="1 2">LCDC 89-0504</strain>
    </source>
</reference>
<dbReference type="STRING" id="59561.AQZ59_01506"/>
<dbReference type="PATRIC" id="fig|59561.3.peg.1499"/>
<dbReference type="InterPro" id="IPR028994">
    <property type="entry name" value="Integrin_alpha_N"/>
</dbReference>
<organism evidence="1 2">
    <name type="scientific">Trueperella bernardiae</name>
    <dbReference type="NCBI Taxonomy" id="59561"/>
    <lineage>
        <taxon>Bacteria</taxon>
        <taxon>Bacillati</taxon>
        <taxon>Actinomycetota</taxon>
        <taxon>Actinomycetes</taxon>
        <taxon>Actinomycetales</taxon>
        <taxon>Actinomycetaceae</taxon>
        <taxon>Trueperella</taxon>
    </lineage>
</organism>
<accession>A0A0W1KHS3</accession>
<proteinExistence type="predicted"/>
<dbReference type="AlphaFoldDB" id="A0A0W1KHS3"/>
<comment type="caution">
    <text evidence="1">The sequence shown here is derived from an EMBL/GenBank/DDBJ whole genome shotgun (WGS) entry which is preliminary data.</text>
</comment>
<gene>
    <name evidence="1" type="ORF">AQZ59_01506</name>
</gene>
<protein>
    <recommendedName>
        <fullName evidence="3">FG-GAP repeat protein</fullName>
    </recommendedName>
</protein>
<evidence type="ECO:0008006" key="3">
    <source>
        <dbReference type="Google" id="ProtNLM"/>
    </source>
</evidence>
<dbReference type="SUPFAM" id="SSF69318">
    <property type="entry name" value="Integrin alpha N-terminal domain"/>
    <property type="match status" value="1"/>
</dbReference>
<dbReference type="Proteomes" id="UP000054404">
    <property type="component" value="Unassembled WGS sequence"/>
</dbReference>